<evidence type="ECO:0000313" key="3">
    <source>
        <dbReference type="Proteomes" id="UP001153321"/>
    </source>
</evidence>
<proteinExistence type="predicted"/>
<reference evidence="2" key="1">
    <citation type="submission" date="2022-02" db="EMBL/GenBank/DDBJ databases">
        <authorList>
            <person name="King R."/>
        </authorList>
    </citation>
    <scope>NUCLEOTIDE SEQUENCE</scope>
</reference>
<sequence length="335" mass="37414">MYSDGPKSSQIRLLNFGNNIDIETRGSLAMSSPRYISKKQPTSVSTQIPTSQRLAGAARAAPATYVLTPIPGEPSQAAHQLARNGQFQWQPRVRRPDRPTVFPPKRPRVTFDFLKIESSRIVTVSEYRSDLLTTLSVQACGDACHMSTDDVTRILHHTCKVYKRINTDRKSQRTTVGQKARQARSPRLVGGSSFSDHRELYSLFPKVPTSILGLIRDHHYLQRSCAAWFFPTASPASRHSTSAHGLKDTSSRQRRCRPLRTYPRSISSPTHRGTLRTHLSDSLEFHPAPLTRLTGHSAARFRPTGTRDVLHWLWRHSSQASTAVSAGSTSGLGRE</sequence>
<dbReference type="EMBL" id="LR824532">
    <property type="protein sequence ID" value="CAH1634934.1"/>
    <property type="molecule type" value="Genomic_DNA"/>
</dbReference>
<dbReference type="Proteomes" id="UP001153321">
    <property type="component" value="Chromosome 1"/>
</dbReference>
<keyword evidence="3" id="KW-1185">Reference proteome</keyword>
<dbReference type="AlphaFoldDB" id="A0A9P0HWP7"/>
<evidence type="ECO:0000313" key="2">
    <source>
        <dbReference type="EMBL" id="CAH1634934.1"/>
    </source>
</evidence>
<protein>
    <submittedName>
        <fullName evidence="2">Uncharacterized protein</fullName>
    </submittedName>
</protein>
<feature type="region of interest" description="Disordered" evidence="1">
    <location>
        <begin position="170"/>
        <end position="191"/>
    </location>
</feature>
<name>A0A9P0HWP7_SPOLI</name>
<gene>
    <name evidence="2" type="ORF">SPLIT_LOCUS296</name>
</gene>
<accession>A0A9P0HWP7</accession>
<organism evidence="2 3">
    <name type="scientific">Spodoptera littoralis</name>
    <name type="common">Egyptian cotton leafworm</name>
    <dbReference type="NCBI Taxonomy" id="7109"/>
    <lineage>
        <taxon>Eukaryota</taxon>
        <taxon>Metazoa</taxon>
        <taxon>Ecdysozoa</taxon>
        <taxon>Arthropoda</taxon>
        <taxon>Hexapoda</taxon>
        <taxon>Insecta</taxon>
        <taxon>Pterygota</taxon>
        <taxon>Neoptera</taxon>
        <taxon>Endopterygota</taxon>
        <taxon>Lepidoptera</taxon>
        <taxon>Glossata</taxon>
        <taxon>Ditrysia</taxon>
        <taxon>Noctuoidea</taxon>
        <taxon>Noctuidae</taxon>
        <taxon>Amphipyrinae</taxon>
        <taxon>Spodoptera</taxon>
    </lineage>
</organism>
<evidence type="ECO:0000256" key="1">
    <source>
        <dbReference type="SAM" id="MobiDB-lite"/>
    </source>
</evidence>